<feature type="compositionally biased region" description="Basic residues" evidence="1">
    <location>
        <begin position="312"/>
        <end position="321"/>
    </location>
</feature>
<organism evidence="2 3">
    <name type="scientific">Mitosporidium daphniae</name>
    <dbReference type="NCBI Taxonomy" id="1485682"/>
    <lineage>
        <taxon>Eukaryota</taxon>
        <taxon>Fungi</taxon>
        <taxon>Fungi incertae sedis</taxon>
        <taxon>Microsporidia</taxon>
        <taxon>Mitosporidium</taxon>
    </lineage>
</organism>
<evidence type="ECO:0000256" key="1">
    <source>
        <dbReference type="SAM" id="MobiDB-lite"/>
    </source>
</evidence>
<proteinExistence type="predicted"/>
<dbReference type="RefSeq" id="XP_013236534.1">
    <property type="nucleotide sequence ID" value="XM_013381080.1"/>
</dbReference>
<dbReference type="AlphaFoldDB" id="A0A098VLS8"/>
<dbReference type="EMBL" id="JMKJ01000601">
    <property type="protein sequence ID" value="KGG50062.1"/>
    <property type="molecule type" value="Genomic_DNA"/>
</dbReference>
<dbReference type="HOGENOM" id="CLU_513959_0_0_1"/>
<keyword evidence="3" id="KW-1185">Reference proteome</keyword>
<sequence>MRFPMLSSSSRIDANPCLSISDKDRGSSVRMEELFDAIRAFNANISPTSAAKLKESIRLVSLSAVSEKDAIGPLLSSALLQTLARISEVNNDDYNVIALVISKLLLFCKEASSVKLSINKFPDVHSIILSLLLMVQSIVDQIEVVLLLYKTHERNKPYDLLLFTSKVDATQQCLNDCLSRLNTPSFYKECRGFLYFFNRKFQTKVTSVYLTNFAISPSGIFKDKILADMFASMIFIHKSELSLSDHIVSPIDKIKGHFNHLAINKFQFRISLGNEDQISFSIINEDRSEKLDSLLKSLEVGVDVSSSSAKSSPKKSLKKQHKESCHNPTLLPSPTASNAMGSSPIKASYPDLGPMSSGLNDIGLMGINGKSKFEIDSEIENLSASKLRDTIVNPDNLGTSAFSSNEPDNLMSCQPQYSDRQCYQHSEQPSYQLESQSPAVLATKRISKAKNPPHHLRCEEKSLNDSISSILITPPQTIRKRSRLLVFSSNFIQVSHQNIRNALASAKSMNVIFYVRKNKATDAQFRYQSN</sequence>
<protein>
    <submittedName>
        <fullName evidence="2">Uncharacterized protein</fullName>
    </submittedName>
</protein>
<dbReference type="Proteomes" id="UP000029725">
    <property type="component" value="Unassembled WGS sequence"/>
</dbReference>
<reference evidence="2 3" key="1">
    <citation type="submission" date="2014-04" db="EMBL/GenBank/DDBJ databases">
        <title>A new species of microsporidia sheds light on the evolution of extreme parasitism.</title>
        <authorList>
            <person name="Haag K.L."/>
            <person name="James T.Y."/>
            <person name="Larsson R."/>
            <person name="Schaer T.M."/>
            <person name="Refardt D."/>
            <person name="Pombert J.-F."/>
            <person name="Ebert D."/>
        </authorList>
    </citation>
    <scope>NUCLEOTIDE SEQUENCE [LARGE SCALE GENOMIC DNA]</scope>
    <source>
        <strain evidence="2 3">UGP3</strain>
        <tissue evidence="2">Spores</tissue>
    </source>
</reference>
<dbReference type="VEuPathDB" id="MicrosporidiaDB:DI09_8p10"/>
<accession>A0A098VLS8</accession>
<gene>
    <name evidence="2" type="ORF">DI09_8p10</name>
</gene>
<feature type="compositionally biased region" description="Polar residues" evidence="1">
    <location>
        <begin position="326"/>
        <end position="341"/>
    </location>
</feature>
<dbReference type="GeneID" id="25261008"/>
<name>A0A098VLS8_9MICR</name>
<comment type="caution">
    <text evidence="2">The sequence shown here is derived from an EMBL/GenBank/DDBJ whole genome shotgun (WGS) entry which is preliminary data.</text>
</comment>
<evidence type="ECO:0000313" key="2">
    <source>
        <dbReference type="EMBL" id="KGG50062.1"/>
    </source>
</evidence>
<feature type="region of interest" description="Disordered" evidence="1">
    <location>
        <begin position="306"/>
        <end position="349"/>
    </location>
</feature>
<evidence type="ECO:0000313" key="3">
    <source>
        <dbReference type="Proteomes" id="UP000029725"/>
    </source>
</evidence>